<keyword evidence="1" id="KW-0472">Membrane</keyword>
<keyword evidence="1" id="KW-0812">Transmembrane</keyword>
<keyword evidence="1" id="KW-1133">Transmembrane helix</keyword>
<dbReference type="AlphaFoldDB" id="A0A1D7TK15"/>
<feature type="transmembrane region" description="Helical" evidence="1">
    <location>
        <begin position="6"/>
        <end position="24"/>
    </location>
</feature>
<dbReference type="RefSeq" id="WP_238585217.1">
    <property type="nucleotide sequence ID" value="NZ_CP017111.1"/>
</dbReference>
<evidence type="ECO:0000313" key="2">
    <source>
        <dbReference type="EMBL" id="AOO65343.1"/>
    </source>
</evidence>
<evidence type="ECO:0000313" key="3">
    <source>
        <dbReference type="Proteomes" id="UP000094609"/>
    </source>
</evidence>
<dbReference type="Proteomes" id="UP000094609">
    <property type="component" value="Chromosome"/>
</dbReference>
<gene>
    <name evidence="2" type="ORF">SHALO_1570</name>
</gene>
<dbReference type="STRING" id="1193502.SHALO_1570"/>
<accession>A0A1D7TK15</accession>
<proteinExistence type="predicted"/>
<evidence type="ECO:0000256" key="1">
    <source>
        <dbReference type="SAM" id="Phobius"/>
    </source>
</evidence>
<dbReference type="PATRIC" id="fig|1193502.14.peg.1594"/>
<organism evidence="2 3">
    <name type="scientific">Sulfurospirillum halorespirans DSM 13726</name>
    <dbReference type="NCBI Taxonomy" id="1193502"/>
    <lineage>
        <taxon>Bacteria</taxon>
        <taxon>Pseudomonadati</taxon>
        <taxon>Campylobacterota</taxon>
        <taxon>Epsilonproteobacteria</taxon>
        <taxon>Campylobacterales</taxon>
        <taxon>Sulfurospirillaceae</taxon>
        <taxon>Sulfurospirillum</taxon>
    </lineage>
</organism>
<name>A0A1D7TK15_9BACT</name>
<dbReference type="EMBL" id="CP017111">
    <property type="protein sequence ID" value="AOO65343.1"/>
    <property type="molecule type" value="Genomic_DNA"/>
</dbReference>
<reference evidence="3" key="1">
    <citation type="submission" date="2016-08" db="EMBL/GenBank/DDBJ databases">
        <title>Complete genome sequence of the organohalide-respiring Epsilonproteobacterium Sulfurospirillum halorespirans.</title>
        <authorList>
            <person name="Goris T."/>
            <person name="Zimmermann J."/>
            <person name="Schenz B."/>
            <person name="Lemos M."/>
            <person name="Hackermueller J."/>
            <person name="Diekert G."/>
        </authorList>
    </citation>
    <scope>NUCLEOTIDE SEQUENCE [LARGE SCALE GENOMIC DNA]</scope>
    <source>
        <strain>DSM 13726</strain>
        <strain evidence="3">PCE-M2</strain>
    </source>
</reference>
<dbReference type="KEGG" id="shal:SHALO_1570"/>
<protein>
    <submittedName>
        <fullName evidence="2">Putative membrane protein</fullName>
    </submittedName>
</protein>
<keyword evidence="3" id="KW-1185">Reference proteome</keyword>
<sequence>MMEQLIPVVMIVAMVAFVLIKQIGKLTNKLDAFSGEGSFERYAQFSAIIQDHVRNIKLSLDSSKTPDERPFKLIEGKNEDEALEILSDFIRKLVFFETMMAKKKSAKEIEADLFELLSHLDGFLKEYCENGETLSDALRETLLEAYQQLD</sequence>